<feature type="compositionally biased region" description="Polar residues" evidence="1">
    <location>
        <begin position="25"/>
        <end position="49"/>
    </location>
</feature>
<dbReference type="PRINTS" id="PR01694">
    <property type="entry name" value="BAIPRECURSOR"/>
</dbReference>
<evidence type="ECO:0000313" key="3">
    <source>
        <dbReference type="Proteomes" id="UP001591681"/>
    </source>
</evidence>
<feature type="region of interest" description="Disordered" evidence="1">
    <location>
        <begin position="107"/>
        <end position="167"/>
    </location>
</feature>
<name>A0ABD1ISN3_9TELE</name>
<dbReference type="InterPro" id="IPR008077">
    <property type="entry name" value="GPCR_2_brain_angio_inhib"/>
</dbReference>
<sequence length="167" mass="19017">MTGVQQGYNRGTTGVQQGYDRGMTGVQQGYNRGTTGVQQGYSRGTTGVQQGYDRGMTVRKRVRYSELDFEKVMHTRKRHSELYQELNHSSKFHTIDRYSRDPAAMSTFKDKSTADDQHSWDSFKSMTPDPMGLPGDQPDRLELRTKTWDTSPAHHPDTSEGDFQTEV</sequence>
<protein>
    <submittedName>
        <fullName evidence="2">Uncharacterized protein</fullName>
    </submittedName>
</protein>
<dbReference type="Proteomes" id="UP001591681">
    <property type="component" value="Unassembled WGS sequence"/>
</dbReference>
<evidence type="ECO:0000313" key="2">
    <source>
        <dbReference type="EMBL" id="KAL2076986.1"/>
    </source>
</evidence>
<feature type="region of interest" description="Disordered" evidence="1">
    <location>
        <begin position="1"/>
        <end position="51"/>
    </location>
</feature>
<comment type="caution">
    <text evidence="2">The sequence shown here is derived from an EMBL/GenBank/DDBJ whole genome shotgun (WGS) entry which is preliminary data.</text>
</comment>
<organism evidence="2 3">
    <name type="scientific">Coilia grayii</name>
    <name type="common">Gray's grenadier anchovy</name>
    <dbReference type="NCBI Taxonomy" id="363190"/>
    <lineage>
        <taxon>Eukaryota</taxon>
        <taxon>Metazoa</taxon>
        <taxon>Chordata</taxon>
        <taxon>Craniata</taxon>
        <taxon>Vertebrata</taxon>
        <taxon>Euteleostomi</taxon>
        <taxon>Actinopterygii</taxon>
        <taxon>Neopterygii</taxon>
        <taxon>Teleostei</taxon>
        <taxon>Clupei</taxon>
        <taxon>Clupeiformes</taxon>
        <taxon>Clupeoidei</taxon>
        <taxon>Engraulidae</taxon>
        <taxon>Coilinae</taxon>
        <taxon>Coilia</taxon>
    </lineage>
</organism>
<dbReference type="AlphaFoldDB" id="A0ABD1ISN3"/>
<evidence type="ECO:0000256" key="1">
    <source>
        <dbReference type="SAM" id="MobiDB-lite"/>
    </source>
</evidence>
<keyword evidence="3" id="KW-1185">Reference proteome</keyword>
<gene>
    <name evidence="2" type="ORF">ACEWY4_027424</name>
</gene>
<feature type="compositionally biased region" description="Polar residues" evidence="1">
    <location>
        <begin position="1"/>
        <end position="16"/>
    </location>
</feature>
<dbReference type="EMBL" id="JBHFQA010000029">
    <property type="protein sequence ID" value="KAL2076986.1"/>
    <property type="molecule type" value="Genomic_DNA"/>
</dbReference>
<feature type="compositionally biased region" description="Basic and acidic residues" evidence="1">
    <location>
        <begin position="137"/>
        <end position="158"/>
    </location>
</feature>
<reference evidence="2 3" key="1">
    <citation type="submission" date="2024-09" db="EMBL/GenBank/DDBJ databases">
        <title>A chromosome-level genome assembly of Gray's grenadier anchovy, Coilia grayii.</title>
        <authorList>
            <person name="Fu Z."/>
        </authorList>
    </citation>
    <scope>NUCLEOTIDE SEQUENCE [LARGE SCALE GENOMIC DNA]</scope>
    <source>
        <strain evidence="2">G4</strain>
        <tissue evidence="2">Muscle</tissue>
    </source>
</reference>
<feature type="compositionally biased region" description="Basic and acidic residues" evidence="1">
    <location>
        <begin position="108"/>
        <end position="121"/>
    </location>
</feature>
<proteinExistence type="predicted"/>
<accession>A0ABD1ISN3</accession>